<evidence type="ECO:0000313" key="2">
    <source>
        <dbReference type="Proteomes" id="UP000789366"/>
    </source>
</evidence>
<proteinExistence type="predicted"/>
<keyword evidence="2" id="KW-1185">Reference proteome</keyword>
<comment type="caution">
    <text evidence="1">The sequence shown here is derived from an EMBL/GenBank/DDBJ whole genome shotgun (WGS) entry which is preliminary data.</text>
</comment>
<sequence length="64" mass="6925">KLEPLSTANFSKLDVILLNKIIIKKAAQLQSMCPSCTICVVNLIIIITDAVVKKVKVNVAVDAM</sequence>
<feature type="non-terminal residue" evidence="1">
    <location>
        <position position="64"/>
    </location>
</feature>
<dbReference type="EMBL" id="CAJVPW010041743">
    <property type="protein sequence ID" value="CAG8748887.1"/>
    <property type="molecule type" value="Genomic_DNA"/>
</dbReference>
<evidence type="ECO:0000313" key="1">
    <source>
        <dbReference type="EMBL" id="CAG8748887.1"/>
    </source>
</evidence>
<organism evidence="1 2">
    <name type="scientific">Cetraspora pellucida</name>
    <dbReference type="NCBI Taxonomy" id="1433469"/>
    <lineage>
        <taxon>Eukaryota</taxon>
        <taxon>Fungi</taxon>
        <taxon>Fungi incertae sedis</taxon>
        <taxon>Mucoromycota</taxon>
        <taxon>Glomeromycotina</taxon>
        <taxon>Glomeromycetes</taxon>
        <taxon>Diversisporales</taxon>
        <taxon>Gigasporaceae</taxon>
        <taxon>Cetraspora</taxon>
    </lineage>
</organism>
<reference evidence="1" key="1">
    <citation type="submission" date="2021-06" db="EMBL/GenBank/DDBJ databases">
        <authorList>
            <person name="Kallberg Y."/>
            <person name="Tangrot J."/>
            <person name="Rosling A."/>
        </authorList>
    </citation>
    <scope>NUCLEOTIDE SEQUENCE</scope>
    <source>
        <strain evidence="1">28 12/20/2015</strain>
    </source>
</reference>
<dbReference type="Proteomes" id="UP000789366">
    <property type="component" value="Unassembled WGS sequence"/>
</dbReference>
<accession>A0ACA9QE58</accession>
<protein>
    <submittedName>
        <fullName evidence="1">4462_t:CDS:1</fullName>
    </submittedName>
</protein>
<feature type="non-terminal residue" evidence="1">
    <location>
        <position position="1"/>
    </location>
</feature>
<name>A0ACA9QE58_9GLOM</name>
<gene>
    <name evidence="1" type="ORF">SPELUC_LOCUS14340</name>
</gene>